<protein>
    <submittedName>
        <fullName evidence="1">Uncharacterized protein</fullName>
    </submittedName>
</protein>
<evidence type="ECO:0000313" key="2">
    <source>
        <dbReference type="Proteomes" id="UP000000818"/>
    </source>
</evidence>
<dbReference type="Proteomes" id="UP000000818">
    <property type="component" value="Plasmid pCP13"/>
</dbReference>
<sequence>MKEGIYIKNKKILRKFSILALLTVFTSVGIQSIDVSAKTINNNELYENLNMEKAIPTSDLENYLPNLDSNFSVTEGENVIYFANQNDLDLYNSMKAGNNARYGEGMKVEVLDSTYKSHLWIGYHSGTSSWAKASSYTLTKGKTYSTSGSYSYKGYTVNTGFSYTNSVATTIPADSSRYSRLGTWGDFTFKYCKYIETSYGQPTGRVTYGVQKSMSNHYVQPTYQ</sequence>
<gene>
    <name evidence="1" type="ordered locus">PCP14</name>
</gene>
<dbReference type="AlphaFoldDB" id="Q93MD3"/>
<dbReference type="HOGENOM" id="CLU_1233285_0_0_9"/>
<dbReference type="EMBL" id="AP003515">
    <property type="protein sequence ID" value="BAB62452.1"/>
    <property type="molecule type" value="Genomic_DNA"/>
</dbReference>
<keyword evidence="1" id="KW-0614">Plasmid</keyword>
<organism evidence="1 2">
    <name type="scientific">Clostridium perfringens (strain 13 / Type A)</name>
    <dbReference type="NCBI Taxonomy" id="195102"/>
    <lineage>
        <taxon>Bacteria</taxon>
        <taxon>Bacillati</taxon>
        <taxon>Bacillota</taxon>
        <taxon>Clostridia</taxon>
        <taxon>Eubacteriales</taxon>
        <taxon>Clostridiaceae</taxon>
        <taxon>Clostridium</taxon>
    </lineage>
</organism>
<accession>Q93MD3</accession>
<geneLocation type="plasmid" evidence="1 2">
    <name>pCP13</name>
</geneLocation>
<dbReference type="KEGG" id="cpe:PCP14"/>
<proteinExistence type="predicted"/>
<reference evidence="1 2" key="1">
    <citation type="journal article" date="2002" name="Proc. Natl. Acad. Sci. U.S.A.">
        <title>Complete genome sequence of Clostridium perfringens, an anaerobic flesh-eater.</title>
        <authorList>
            <person name="Shimizu T."/>
            <person name="Ohtani K."/>
            <person name="Hirakawa H."/>
            <person name="Ohshima K."/>
            <person name="Yamashita A."/>
            <person name="Shiba T."/>
            <person name="Ogasawara N."/>
            <person name="Hattori M."/>
            <person name="Kuhara S."/>
            <person name="Hayashi H."/>
        </authorList>
    </citation>
    <scope>NUCLEOTIDE SEQUENCE [LARGE SCALE GENOMIC DNA]</scope>
    <source>
        <strain evidence="2">13 / Type A</strain>
        <plasmid evidence="1 2">pCP13</plasmid>
    </source>
</reference>
<evidence type="ECO:0000313" key="1">
    <source>
        <dbReference type="EMBL" id="BAB62452.1"/>
    </source>
</evidence>
<name>Q93MD3_CLOPE</name>
<dbReference type="RefSeq" id="WP_010968247.1">
    <property type="nucleotide sequence ID" value="NC_003042.1"/>
</dbReference>